<dbReference type="InterPro" id="IPR037284">
    <property type="entry name" value="SUF_FeS_clus_asmbl_SufBD_sf"/>
</dbReference>
<dbReference type="GO" id="GO:0016226">
    <property type="term" value="P:iron-sulfur cluster assembly"/>
    <property type="evidence" value="ECO:0007669"/>
    <property type="project" value="InterPro"/>
</dbReference>
<dbReference type="InterPro" id="IPR000825">
    <property type="entry name" value="SUF_FeS_clus_asmbl_SufBD_core"/>
</dbReference>
<name>A2BLK6_HYPBU</name>
<dbReference type="EnsemblBacteria" id="ABM80867">
    <property type="protein sequence ID" value="ABM80867"/>
    <property type="gene ID" value="Hbut_1022"/>
</dbReference>
<dbReference type="Pfam" id="PF19295">
    <property type="entry name" value="SufBD_N"/>
    <property type="match status" value="1"/>
</dbReference>
<gene>
    <name evidence="4" type="ordered locus">Hbut_1022</name>
</gene>
<evidence type="ECO:0000259" key="2">
    <source>
        <dbReference type="Pfam" id="PF01458"/>
    </source>
</evidence>
<dbReference type="Proteomes" id="UP000002593">
    <property type="component" value="Chromosome"/>
</dbReference>
<comment type="similarity">
    <text evidence="1">Belongs to the iron-sulfur cluster assembly SufBD family.</text>
</comment>
<dbReference type="HOGENOM" id="CLU_026231_0_1_2"/>
<feature type="domain" description="SUF system FeS cluster assembly SufBD N-terminal" evidence="3">
    <location>
        <begin position="112"/>
        <end position="174"/>
    </location>
</feature>
<dbReference type="OrthoDB" id="372168at2157"/>
<dbReference type="SUPFAM" id="SSF101960">
    <property type="entry name" value="Stabilizer of iron transporter SufD"/>
    <property type="match status" value="1"/>
</dbReference>
<keyword evidence="5" id="KW-1185">Reference proteome</keyword>
<reference evidence="4 5" key="1">
    <citation type="journal article" date="2007" name="Archaea">
        <title>The genome of Hyperthermus butylicus: a sulfur-reducing, peptide fermenting, neutrophilic Crenarchaeote growing up to 108 degrees C.</title>
        <authorList>
            <person name="Brugger K."/>
            <person name="Chen L."/>
            <person name="Stark M."/>
            <person name="Zibat A."/>
            <person name="Redder P."/>
            <person name="Ruepp A."/>
            <person name="Awayez M."/>
            <person name="She Q."/>
            <person name="Garrett R.A."/>
            <person name="Klenk H.P."/>
        </authorList>
    </citation>
    <scope>NUCLEOTIDE SEQUENCE [LARGE SCALE GENOMIC DNA]</scope>
    <source>
        <strain evidence="5">DSM 5456 / JCM 9403 / PLM1-5</strain>
    </source>
</reference>
<proteinExistence type="inferred from homology"/>
<dbReference type="STRING" id="415426.Hbut_1022"/>
<dbReference type="Pfam" id="PF01458">
    <property type="entry name" value="SUFBD_core"/>
    <property type="match status" value="1"/>
</dbReference>
<dbReference type="KEGG" id="hbu:Hbut_1022"/>
<evidence type="ECO:0000313" key="4">
    <source>
        <dbReference type="EMBL" id="ABM80867.1"/>
    </source>
</evidence>
<accession>A2BLK6</accession>
<sequence>MSVMDKPLAELSREDIIEFSRKRGEPEWVLRLRLKAYEYIRSTSYDPSIDPYMEKVTYRQFLEGLEKPLIVDEQLAKAARRLGIRPDELEIIYSGFSVNIDNVVIKTVLKMLEKRGVILTSMDEAVKRYPVVKDYAFRGLHPTLSKKVAYHVMLWAGGIFVYVPEGVRLPQPIQGLFIIGKEGLSQTEHTLIVLEEGAELHWIEGCTAPLRLSYGVHLGGLEAFVKDRARLFVVSINNWPGDVHHTPAKRVIVEGYKAYAELTSVSLAAKTVNVAPRIDLRGQDSTAVIQNIGLYRGNQVVRSSPLIVYEAPGTRGQLLNRTVVKDSADEEFRGRLEVRRGAKGATGFMSCNTLIIGDKARSAAIPAIASEERDSELSHEASVGRISYEKLYYLQLMGFDEEEATWLIVSGFFDPVIKKLPFDIQIEVRKILELAVKGH</sequence>
<dbReference type="eggNOG" id="arCOG01715">
    <property type="taxonomic scope" value="Archaea"/>
</dbReference>
<organism evidence="4 5">
    <name type="scientific">Hyperthermus butylicus (strain DSM 5456 / JCM 9403 / PLM1-5)</name>
    <dbReference type="NCBI Taxonomy" id="415426"/>
    <lineage>
        <taxon>Archaea</taxon>
        <taxon>Thermoproteota</taxon>
        <taxon>Thermoprotei</taxon>
        <taxon>Desulfurococcales</taxon>
        <taxon>Pyrodictiaceae</taxon>
        <taxon>Hyperthermus</taxon>
    </lineage>
</organism>
<evidence type="ECO:0000259" key="3">
    <source>
        <dbReference type="Pfam" id="PF19295"/>
    </source>
</evidence>
<dbReference type="PANTHER" id="PTHR30508:SF1">
    <property type="entry name" value="UPF0051 PROTEIN ABCI8, CHLOROPLASTIC-RELATED"/>
    <property type="match status" value="1"/>
</dbReference>
<dbReference type="PANTHER" id="PTHR30508">
    <property type="entry name" value="FES CLUSTER ASSEMBLY PROTEIN SUF"/>
    <property type="match status" value="1"/>
</dbReference>
<dbReference type="AlphaFoldDB" id="A2BLK6"/>
<evidence type="ECO:0000313" key="5">
    <source>
        <dbReference type="Proteomes" id="UP000002593"/>
    </source>
</evidence>
<dbReference type="EMBL" id="CP000493">
    <property type="protein sequence ID" value="ABM80867.1"/>
    <property type="molecule type" value="Genomic_DNA"/>
</dbReference>
<dbReference type="InterPro" id="IPR055346">
    <property type="entry name" value="Fe-S_cluster_assembly_SufBD"/>
</dbReference>
<feature type="domain" description="SUF system FeS cluster assembly SufBD core" evidence="2">
    <location>
        <begin position="177"/>
        <end position="412"/>
    </location>
</feature>
<protein>
    <submittedName>
        <fullName evidence="4">ABC transporter</fullName>
    </submittedName>
</protein>
<evidence type="ECO:0000256" key="1">
    <source>
        <dbReference type="ARBA" id="ARBA00043967"/>
    </source>
</evidence>
<dbReference type="InterPro" id="IPR045595">
    <property type="entry name" value="SufBD_N"/>
</dbReference>